<dbReference type="PROSITE" id="PS00729">
    <property type="entry name" value="AP_NUCLEASE_F2_1"/>
    <property type="match status" value="1"/>
</dbReference>
<keyword evidence="8" id="KW-0234">DNA repair</keyword>
<dbReference type="InterPro" id="IPR001719">
    <property type="entry name" value="AP_endonuc_2"/>
</dbReference>
<evidence type="ECO:0000256" key="6">
    <source>
        <dbReference type="ARBA" id="ARBA00022801"/>
    </source>
</evidence>
<dbReference type="InterPro" id="IPR018246">
    <property type="entry name" value="AP_endonuc_F2_Zn_BS"/>
</dbReference>
<sequence length="405" mass="45171">MTSTLKRKIDQETSPEGTDSTSHPKKGNENTTPEKRSSKRLAAARESKSKADKEEESTQKTVLEMSKFLGAHISAAGGVFNAVTNMLNINATCCAFFVKSQRKWVSPELTEDVAEKFRKACADAKFDAKKHALVHGSYLINMANADETKREQAFNCFLDDLKRCERLGVGLYNFHPGSYASCEKSQALKNLADCINRAHEATENVTIVTENMAGQGQCLGGVFDDFAELKSLIKDTSRWRVCLDTCHTFAAGFDIRTQETYEQVIQEFDEKVGVEFVGGWHLNDSKAPLGSNRDLHEHIGLGFLGLEPFRLIVNDPRWDGIPLVLETPAEKPEMWAKEIELLTAMIGKKADDPFVVEKNTELQARGASSRKSMQEQFDKKAAAAAKKRTRTPRKRATKKAKKEES</sequence>
<keyword evidence="6" id="KW-0378">Hydrolase</keyword>
<evidence type="ECO:0000256" key="2">
    <source>
        <dbReference type="ARBA" id="ARBA00005340"/>
    </source>
</evidence>
<feature type="region of interest" description="Disordered" evidence="9">
    <location>
        <begin position="362"/>
        <end position="405"/>
    </location>
</feature>
<keyword evidence="11" id="KW-0255">Endonuclease</keyword>
<dbReference type="CDD" id="cd00019">
    <property type="entry name" value="AP2Ec"/>
    <property type="match status" value="1"/>
</dbReference>
<keyword evidence="5" id="KW-0227">DNA damage</keyword>
<keyword evidence="11" id="KW-0540">Nuclease</keyword>
<gene>
    <name evidence="12" type="primary">apn1</name>
    <name evidence="11" type="ORF">SJAG_03665</name>
</gene>
<dbReference type="Gene3D" id="3.20.20.150">
    <property type="entry name" value="Divalent-metal-dependent TIM barrel enzymes"/>
    <property type="match status" value="1"/>
</dbReference>
<dbReference type="NCBIfam" id="TIGR00587">
    <property type="entry name" value="nfo"/>
    <property type="match status" value="1"/>
</dbReference>
<dbReference type="OMA" id="NPRGWAT"/>
<dbReference type="GO" id="GO:0008311">
    <property type="term" value="F:double-stranded DNA 3'-5' DNA exonuclease activity"/>
    <property type="evidence" value="ECO:0007669"/>
    <property type="project" value="EnsemblFungi"/>
</dbReference>
<dbReference type="EMBL" id="KE651167">
    <property type="protein sequence ID" value="EEB08508.2"/>
    <property type="molecule type" value="Genomic_DNA"/>
</dbReference>
<dbReference type="Pfam" id="PF01261">
    <property type="entry name" value="AP_endonuc_2"/>
    <property type="match status" value="1"/>
</dbReference>
<feature type="compositionally biased region" description="Basic and acidic residues" evidence="9">
    <location>
        <begin position="26"/>
        <end position="36"/>
    </location>
</feature>
<evidence type="ECO:0000256" key="8">
    <source>
        <dbReference type="ARBA" id="ARBA00023204"/>
    </source>
</evidence>
<evidence type="ECO:0000259" key="10">
    <source>
        <dbReference type="Pfam" id="PF01261"/>
    </source>
</evidence>
<comment type="cofactor">
    <cofactor evidence="1">
        <name>Zn(2+)</name>
        <dbReference type="ChEBI" id="CHEBI:29105"/>
    </cofactor>
</comment>
<dbReference type="GO" id="GO:0008081">
    <property type="term" value="F:phosphoric diester hydrolase activity"/>
    <property type="evidence" value="ECO:0000318"/>
    <property type="project" value="GO_Central"/>
</dbReference>
<dbReference type="HOGENOM" id="CLU_025885_1_0_1"/>
<evidence type="ECO:0000256" key="1">
    <source>
        <dbReference type="ARBA" id="ARBA00001947"/>
    </source>
</evidence>
<evidence type="ECO:0000256" key="4">
    <source>
        <dbReference type="ARBA" id="ARBA00022723"/>
    </source>
</evidence>
<comment type="similarity">
    <text evidence="2">Belongs to the AP endonuclease 2 family.</text>
</comment>
<dbReference type="SMART" id="SM00518">
    <property type="entry name" value="AP2Ec"/>
    <property type="match status" value="1"/>
</dbReference>
<accession>B6K4V1</accession>
<dbReference type="GO" id="GO:0006284">
    <property type="term" value="P:base-excision repair"/>
    <property type="evidence" value="ECO:0000318"/>
    <property type="project" value="GO_Central"/>
</dbReference>
<dbReference type="FunFam" id="3.20.20.150:FF:000001">
    <property type="entry name" value="Probable endonuclease 4"/>
    <property type="match status" value="1"/>
</dbReference>
<evidence type="ECO:0000256" key="3">
    <source>
        <dbReference type="ARBA" id="ARBA00021759"/>
    </source>
</evidence>
<feature type="compositionally biased region" description="Basic and acidic residues" evidence="9">
    <location>
        <begin position="43"/>
        <end position="58"/>
    </location>
</feature>
<dbReference type="InterPro" id="IPR013022">
    <property type="entry name" value="Xyl_isomerase-like_TIM-brl"/>
</dbReference>
<evidence type="ECO:0000313" key="12">
    <source>
        <dbReference type="JaponicusDB" id="SJAG_03665"/>
    </source>
</evidence>
<dbReference type="GO" id="GO:0017005">
    <property type="term" value="F:3'-tyrosyl-DNA phosphodiesterase activity"/>
    <property type="evidence" value="ECO:0007669"/>
    <property type="project" value="EnsemblFungi"/>
</dbReference>
<feature type="domain" description="Xylose isomerase-like TIM barrel" evidence="10">
    <location>
        <begin position="90"/>
        <end position="343"/>
    </location>
</feature>
<dbReference type="PROSITE" id="PS51432">
    <property type="entry name" value="AP_NUCLEASE_F2_4"/>
    <property type="match status" value="1"/>
</dbReference>
<evidence type="ECO:0000256" key="9">
    <source>
        <dbReference type="SAM" id="MobiDB-lite"/>
    </source>
</evidence>
<keyword evidence="13" id="KW-1185">Reference proteome</keyword>
<dbReference type="Proteomes" id="UP000001744">
    <property type="component" value="Unassembled WGS sequence"/>
</dbReference>
<dbReference type="PROSITE" id="PS00730">
    <property type="entry name" value="AP_NUCLEASE_F2_2"/>
    <property type="match status" value="1"/>
</dbReference>
<keyword evidence="4" id="KW-0479">Metal-binding</keyword>
<dbReference type="PROSITE" id="PS00731">
    <property type="entry name" value="AP_NUCLEASE_F2_3"/>
    <property type="match status" value="1"/>
</dbReference>
<dbReference type="JaponicusDB" id="SJAG_03665">
    <property type="gene designation" value="apn1"/>
</dbReference>
<feature type="compositionally biased region" description="Basic residues" evidence="9">
    <location>
        <begin position="385"/>
        <end position="405"/>
    </location>
</feature>
<reference evidence="11 13" key="1">
    <citation type="journal article" date="2011" name="Science">
        <title>Comparative functional genomics of the fission yeasts.</title>
        <authorList>
            <person name="Rhind N."/>
            <person name="Chen Z."/>
            <person name="Yassour M."/>
            <person name="Thompson D.A."/>
            <person name="Haas B.J."/>
            <person name="Habib N."/>
            <person name="Wapinski I."/>
            <person name="Roy S."/>
            <person name="Lin M.F."/>
            <person name="Heiman D.I."/>
            <person name="Young S.K."/>
            <person name="Furuya K."/>
            <person name="Guo Y."/>
            <person name="Pidoux A."/>
            <person name="Chen H.M."/>
            <person name="Robbertse B."/>
            <person name="Goldberg J.M."/>
            <person name="Aoki K."/>
            <person name="Bayne E.H."/>
            <person name="Berlin A.M."/>
            <person name="Desjardins C.A."/>
            <person name="Dobbs E."/>
            <person name="Dukaj L."/>
            <person name="Fan L."/>
            <person name="FitzGerald M.G."/>
            <person name="French C."/>
            <person name="Gujja S."/>
            <person name="Hansen K."/>
            <person name="Keifenheim D."/>
            <person name="Levin J.Z."/>
            <person name="Mosher R.A."/>
            <person name="Mueller C.A."/>
            <person name="Pfiffner J."/>
            <person name="Priest M."/>
            <person name="Russ C."/>
            <person name="Smialowska A."/>
            <person name="Swoboda P."/>
            <person name="Sykes S.M."/>
            <person name="Vaughn M."/>
            <person name="Vengrova S."/>
            <person name="Yoder R."/>
            <person name="Zeng Q."/>
            <person name="Allshire R."/>
            <person name="Baulcombe D."/>
            <person name="Birren B.W."/>
            <person name="Brown W."/>
            <person name="Ekwall K."/>
            <person name="Kellis M."/>
            <person name="Leatherwood J."/>
            <person name="Levin H."/>
            <person name="Margalit H."/>
            <person name="Martienssen R."/>
            <person name="Nieduszynski C.A."/>
            <person name="Spatafora J.W."/>
            <person name="Friedman N."/>
            <person name="Dalgaard J.Z."/>
            <person name="Baumann P."/>
            <person name="Niki H."/>
            <person name="Regev A."/>
            <person name="Nusbaum C."/>
        </authorList>
    </citation>
    <scope>NUCLEOTIDE SEQUENCE [LARGE SCALE GENOMIC DNA]</scope>
    <source>
        <strain evidence="13">yFS275 / FY16936</strain>
    </source>
</reference>
<dbReference type="PANTHER" id="PTHR21445:SF0">
    <property type="entry name" value="APURINIC-APYRIMIDINIC ENDONUCLEASE"/>
    <property type="match status" value="1"/>
</dbReference>
<dbReference type="AlphaFoldDB" id="B6K4V1"/>
<dbReference type="GeneID" id="7051371"/>
<organism evidence="11 13">
    <name type="scientific">Schizosaccharomyces japonicus (strain yFS275 / FY16936)</name>
    <name type="common">Fission yeast</name>
    <dbReference type="NCBI Taxonomy" id="402676"/>
    <lineage>
        <taxon>Eukaryota</taxon>
        <taxon>Fungi</taxon>
        <taxon>Dikarya</taxon>
        <taxon>Ascomycota</taxon>
        <taxon>Taphrinomycotina</taxon>
        <taxon>Schizosaccharomycetes</taxon>
        <taxon>Schizosaccharomycetales</taxon>
        <taxon>Schizosaccharomycetaceae</taxon>
        <taxon>Schizosaccharomyces</taxon>
    </lineage>
</organism>
<dbReference type="STRING" id="402676.B6K4V1"/>
<dbReference type="GO" id="GO:0005634">
    <property type="term" value="C:nucleus"/>
    <property type="evidence" value="ECO:0000318"/>
    <property type="project" value="GO_Central"/>
</dbReference>
<dbReference type="GO" id="GO:0005739">
    <property type="term" value="C:mitochondrion"/>
    <property type="evidence" value="ECO:0000318"/>
    <property type="project" value="GO_Central"/>
</dbReference>
<evidence type="ECO:0000313" key="11">
    <source>
        <dbReference type="EMBL" id="EEB08508.2"/>
    </source>
</evidence>
<evidence type="ECO:0000313" key="13">
    <source>
        <dbReference type="Proteomes" id="UP000001744"/>
    </source>
</evidence>
<keyword evidence="7" id="KW-0862">Zinc</keyword>
<evidence type="ECO:0000256" key="7">
    <source>
        <dbReference type="ARBA" id="ARBA00022833"/>
    </source>
</evidence>
<feature type="compositionally biased region" description="Basic and acidic residues" evidence="9">
    <location>
        <begin position="372"/>
        <end position="381"/>
    </location>
</feature>
<dbReference type="SUPFAM" id="SSF51658">
    <property type="entry name" value="Xylose isomerase-like"/>
    <property type="match status" value="1"/>
</dbReference>
<feature type="region of interest" description="Disordered" evidence="9">
    <location>
        <begin position="1"/>
        <end position="59"/>
    </location>
</feature>
<dbReference type="VEuPathDB" id="FungiDB:SJAG_03665"/>
<dbReference type="GO" id="GO:0008270">
    <property type="term" value="F:zinc ion binding"/>
    <property type="evidence" value="ECO:0007669"/>
    <property type="project" value="InterPro"/>
</dbReference>
<name>B6K4V1_SCHJY</name>
<dbReference type="eggNOG" id="KOG3997">
    <property type="taxonomic scope" value="Eukaryota"/>
</dbReference>
<protein>
    <recommendedName>
        <fullName evidence="3">Apurinic-apyrimidinic endonuclease 1</fullName>
    </recommendedName>
</protein>
<dbReference type="GO" id="GO:0003906">
    <property type="term" value="F:DNA-(apurinic or apyrimidinic site) endonuclease activity"/>
    <property type="evidence" value="ECO:0000318"/>
    <property type="project" value="GO_Central"/>
</dbReference>
<evidence type="ECO:0000256" key="5">
    <source>
        <dbReference type="ARBA" id="ARBA00022763"/>
    </source>
</evidence>
<feature type="compositionally biased region" description="Polar residues" evidence="9">
    <location>
        <begin position="12"/>
        <end position="21"/>
    </location>
</feature>
<proteinExistence type="inferred from homology"/>
<dbReference type="RefSeq" id="XP_002174801.2">
    <property type="nucleotide sequence ID" value="XM_002174765.2"/>
</dbReference>
<dbReference type="GO" id="GO:0003677">
    <property type="term" value="F:DNA binding"/>
    <property type="evidence" value="ECO:0007669"/>
    <property type="project" value="InterPro"/>
</dbReference>
<dbReference type="InterPro" id="IPR036237">
    <property type="entry name" value="Xyl_isomerase-like_sf"/>
</dbReference>
<dbReference type="HAMAP" id="MF_00152">
    <property type="entry name" value="Nfo"/>
    <property type="match status" value="1"/>
</dbReference>
<dbReference type="PANTHER" id="PTHR21445">
    <property type="entry name" value="ENDONUCLEASE IV ENDODEOXYRIBONUCLEASE IV"/>
    <property type="match status" value="1"/>
</dbReference>
<dbReference type="OrthoDB" id="7663182at2759"/>